<dbReference type="SUPFAM" id="SSF51069">
    <property type="entry name" value="Carbonic anhydrase"/>
    <property type="match status" value="3"/>
</dbReference>
<dbReference type="OrthoDB" id="429145at2759"/>
<reference evidence="12" key="1">
    <citation type="submission" date="2021-05" db="EMBL/GenBank/DDBJ databases">
        <authorList>
            <person name="Tigano A."/>
        </authorList>
    </citation>
    <scope>NUCLEOTIDE SEQUENCE</scope>
</reference>
<dbReference type="EC" id="4.2.1.1" evidence="3 9"/>
<dbReference type="CDD" id="cd03117">
    <property type="entry name" value="alpha_CA_IV_XV_like"/>
    <property type="match status" value="1"/>
</dbReference>
<dbReference type="InterPro" id="IPR001148">
    <property type="entry name" value="CA_dom"/>
</dbReference>
<keyword evidence="8 9" id="KW-0456">Lyase</keyword>
<dbReference type="AlphaFoldDB" id="A0A8S4AVR1"/>
<evidence type="ECO:0000256" key="3">
    <source>
        <dbReference type="ARBA" id="ARBA00012925"/>
    </source>
</evidence>
<evidence type="ECO:0000256" key="1">
    <source>
        <dbReference type="ARBA" id="ARBA00001947"/>
    </source>
</evidence>
<dbReference type="GO" id="GO:0005886">
    <property type="term" value="C:plasma membrane"/>
    <property type="evidence" value="ECO:0007669"/>
    <property type="project" value="TreeGrafter"/>
</dbReference>
<dbReference type="FunFam" id="3.10.200.10:FF:000003">
    <property type="entry name" value="Carbonic anhydrase 12"/>
    <property type="match status" value="2"/>
</dbReference>
<evidence type="ECO:0000256" key="4">
    <source>
        <dbReference type="ARBA" id="ARBA00022723"/>
    </source>
</evidence>
<dbReference type="PROSITE" id="PS51144">
    <property type="entry name" value="ALPHA_CA_2"/>
    <property type="match status" value="3"/>
</dbReference>
<keyword evidence="5 9" id="KW-0732">Signal</keyword>
<dbReference type="InterPro" id="IPR023561">
    <property type="entry name" value="Carbonic_anhydrase_a-class"/>
</dbReference>
<feature type="signal peptide" evidence="9">
    <location>
        <begin position="1"/>
        <end position="20"/>
    </location>
</feature>
<sequence>MYLPTVVLCLSLGALTTVAATSDWCYNKCELGPSVWEYLSDNDCGKDRQSPIDIRTSTVMTDHGLKSFKLDKFDSKKVIQNMTNTGHTVKCNLKENEVEVSGGGLNGTYSAVQFHFHWGDSHHHPGSEHMINGKRYPMEMHLVSLKKGLSQEDAKNHPDGIAVLGFFIDEVPENKTTWEEFTSHLMKIPEVNDTVGFEKEFSIDELIGEVDLSKFYRYNGSLTTPDCNEAVVWTVFQEPILIGKDLIALFPQKNNHANVYRPTQKLNGRKVLASPATQLDGHSWCYDSHCDHSPDKWHLLPDAKCADERQSPIDIVSEKAQFDEKLKSFKFKGFDNKHAIKYITNTGHAVKCVLKDGLVEVSGGGLEHDYSTLQFHFHWGTANSNGSEHTMDSKRYPMEMHIVNKRKDLTLDKALKTHDGLAVLGFFIEASQSSKSSSGGSHTNPTSGSTSNEAGWKNLTKYLPNIENIVGSTVDVTEEISIDDLLGSVNLHSFFRYDGSLTTPSCNEAVVWTVFKDPIKVEKDLMEKFPKHAGYQNVFRPGGGTCASKMKWFVVAAVCVLVPDCFCASDAVAWCYHEPTCNDTQWPTIAAQFCKGKRQSPIDIVSGSATANANLTAFTFHDYNNTSALDKIENTGKTVKVSLKSGVKVSGGNLSETYDSLQFHLHWGNGTSIPGSEHTVDGKRYPMELHIVNSKSSLNGNTTLAVADSTGLAALGFFIEVMSGSETGQPASWKNLTSYLSQIQFSGNSAKITHEISLDHLLEGVDRTKYYRYLGSLTTPLCNEAVVWTVFKDPIRVSKDLIDLFSTTLHISTNASSPLMVNVFRNVQPAQPVSTQPASSGSSSTASMPGFTLGLMAVAFVLGRN</sequence>
<dbReference type="EMBL" id="CAJRST010010001">
    <property type="protein sequence ID" value="CAG5907289.1"/>
    <property type="molecule type" value="Genomic_DNA"/>
</dbReference>
<comment type="similarity">
    <text evidence="2 9">Belongs to the alpha-carbonic anhydrase family.</text>
</comment>
<comment type="caution">
    <text evidence="12">The sequence shown here is derived from an EMBL/GenBank/DDBJ whole genome shotgun (WGS) entry which is preliminary data.</text>
</comment>
<evidence type="ECO:0000313" key="13">
    <source>
        <dbReference type="Proteomes" id="UP000677803"/>
    </source>
</evidence>
<accession>A0A8S4AVR1</accession>
<evidence type="ECO:0000256" key="9">
    <source>
        <dbReference type="RuleBase" id="RU367011"/>
    </source>
</evidence>
<feature type="region of interest" description="Disordered" evidence="10">
    <location>
        <begin position="433"/>
        <end position="453"/>
    </location>
</feature>
<feature type="domain" description="Alpha-carbonic anhydrase" evidence="11">
    <location>
        <begin position="22"/>
        <end position="275"/>
    </location>
</feature>
<dbReference type="Pfam" id="PF00194">
    <property type="entry name" value="Carb_anhydrase"/>
    <property type="match status" value="3"/>
</dbReference>
<organism evidence="12 13">
    <name type="scientific">Menidia menidia</name>
    <name type="common">Atlantic silverside</name>
    <dbReference type="NCBI Taxonomy" id="238744"/>
    <lineage>
        <taxon>Eukaryota</taxon>
        <taxon>Metazoa</taxon>
        <taxon>Chordata</taxon>
        <taxon>Craniata</taxon>
        <taxon>Vertebrata</taxon>
        <taxon>Euteleostomi</taxon>
        <taxon>Actinopterygii</taxon>
        <taxon>Neopterygii</taxon>
        <taxon>Teleostei</taxon>
        <taxon>Neoteleostei</taxon>
        <taxon>Acanthomorphata</taxon>
        <taxon>Ovalentaria</taxon>
        <taxon>Atherinomorphae</taxon>
        <taxon>Atheriniformes</taxon>
        <taxon>Atherinopsidae</taxon>
        <taxon>Menidiinae</taxon>
        <taxon>Menidia</taxon>
    </lineage>
</organism>
<dbReference type="InterPro" id="IPR018338">
    <property type="entry name" value="Carbonic_anhydrase_a-class_CS"/>
</dbReference>
<feature type="domain" description="Alpha-carbonic anhydrase" evidence="11">
    <location>
        <begin position="282"/>
        <end position="550"/>
    </location>
</feature>
<evidence type="ECO:0000259" key="11">
    <source>
        <dbReference type="PROSITE" id="PS51144"/>
    </source>
</evidence>
<dbReference type="PANTHER" id="PTHR18952">
    <property type="entry name" value="CARBONIC ANHYDRASE"/>
    <property type="match status" value="1"/>
</dbReference>
<keyword evidence="13" id="KW-1185">Reference proteome</keyword>
<evidence type="ECO:0000256" key="5">
    <source>
        <dbReference type="ARBA" id="ARBA00022729"/>
    </source>
</evidence>
<dbReference type="InterPro" id="IPR036398">
    <property type="entry name" value="CA_dom_sf"/>
</dbReference>
<evidence type="ECO:0000256" key="10">
    <source>
        <dbReference type="SAM" id="MobiDB-lite"/>
    </source>
</evidence>
<dbReference type="InterPro" id="IPR041874">
    <property type="entry name" value="CA4/CA15"/>
</dbReference>
<evidence type="ECO:0000256" key="6">
    <source>
        <dbReference type="ARBA" id="ARBA00022833"/>
    </source>
</evidence>
<dbReference type="Gene3D" id="3.10.200.10">
    <property type="entry name" value="Alpha carbonic anhydrase"/>
    <property type="match status" value="3"/>
</dbReference>
<comment type="catalytic activity">
    <reaction evidence="9">
        <text>hydrogencarbonate + H(+) = CO2 + H2O</text>
        <dbReference type="Rhea" id="RHEA:10748"/>
        <dbReference type="ChEBI" id="CHEBI:15377"/>
        <dbReference type="ChEBI" id="CHEBI:15378"/>
        <dbReference type="ChEBI" id="CHEBI:16526"/>
        <dbReference type="ChEBI" id="CHEBI:17544"/>
        <dbReference type="EC" id="4.2.1.1"/>
    </reaction>
</comment>
<dbReference type="GO" id="GO:0008270">
    <property type="term" value="F:zinc ion binding"/>
    <property type="evidence" value="ECO:0007669"/>
    <property type="project" value="UniProtKB-UniRule"/>
</dbReference>
<protein>
    <recommendedName>
        <fullName evidence="3 9">Carbonic anhydrase</fullName>
        <ecNumber evidence="3 9">4.2.1.1</ecNumber>
    </recommendedName>
</protein>
<keyword evidence="7" id="KW-0325">Glycoprotein</keyword>
<dbReference type="SMART" id="SM01057">
    <property type="entry name" value="Carb_anhydrase"/>
    <property type="match status" value="3"/>
</dbReference>
<dbReference type="Proteomes" id="UP000677803">
    <property type="component" value="Unassembled WGS sequence"/>
</dbReference>
<comment type="cofactor">
    <cofactor evidence="1 9">
        <name>Zn(2+)</name>
        <dbReference type="ChEBI" id="CHEBI:29105"/>
    </cofactor>
</comment>
<feature type="compositionally biased region" description="Polar residues" evidence="10">
    <location>
        <begin position="442"/>
        <end position="453"/>
    </location>
</feature>
<evidence type="ECO:0000256" key="8">
    <source>
        <dbReference type="ARBA" id="ARBA00023239"/>
    </source>
</evidence>
<evidence type="ECO:0000313" key="12">
    <source>
        <dbReference type="EMBL" id="CAG5907289.1"/>
    </source>
</evidence>
<feature type="chain" id="PRO_5035958612" description="Carbonic anhydrase" evidence="9">
    <location>
        <begin position="21"/>
        <end position="865"/>
    </location>
</feature>
<keyword evidence="4 9" id="KW-0479">Metal-binding</keyword>
<name>A0A8S4AVR1_9TELE</name>
<gene>
    <name evidence="12" type="ORF">MMEN_LOCUS9631</name>
</gene>
<dbReference type="PROSITE" id="PS00162">
    <property type="entry name" value="ALPHA_CA_1"/>
    <property type="match status" value="3"/>
</dbReference>
<evidence type="ECO:0000256" key="7">
    <source>
        <dbReference type="ARBA" id="ARBA00023180"/>
    </source>
</evidence>
<evidence type="ECO:0000256" key="2">
    <source>
        <dbReference type="ARBA" id="ARBA00010718"/>
    </source>
</evidence>
<keyword evidence="6 9" id="KW-0862">Zinc</keyword>
<feature type="domain" description="Alpha-carbonic anhydrase" evidence="11">
    <location>
        <begin position="572"/>
        <end position="842"/>
    </location>
</feature>
<dbReference type="PANTHER" id="PTHR18952:SF200">
    <property type="entry name" value="CARBONIC ANHYDRASE"/>
    <property type="match status" value="1"/>
</dbReference>
<dbReference type="GO" id="GO:0004089">
    <property type="term" value="F:carbonate dehydratase activity"/>
    <property type="evidence" value="ECO:0007669"/>
    <property type="project" value="UniProtKB-UniRule"/>
</dbReference>
<proteinExistence type="inferred from homology"/>
<comment type="function">
    <text evidence="9">Reversible hydration of carbon dioxide.</text>
</comment>